<dbReference type="RefSeq" id="WP_189929980.1">
    <property type="nucleotide sequence ID" value="NZ_BNCD01000003.1"/>
</dbReference>
<comment type="caution">
    <text evidence="2">The sequence shown here is derived from an EMBL/GenBank/DDBJ whole genome shotgun (WGS) entry which is preliminary data.</text>
</comment>
<name>A0A919FXZ0_9ACTN</name>
<protein>
    <recommendedName>
        <fullName evidence="4">DUF3887 domain-containing protein</fullName>
    </recommendedName>
</protein>
<feature type="signal peptide" evidence="1">
    <location>
        <begin position="1"/>
        <end position="31"/>
    </location>
</feature>
<evidence type="ECO:0000256" key="1">
    <source>
        <dbReference type="SAM" id="SignalP"/>
    </source>
</evidence>
<organism evidence="2 3">
    <name type="scientific">Streptomyces sulfonofaciens</name>
    <dbReference type="NCBI Taxonomy" id="68272"/>
    <lineage>
        <taxon>Bacteria</taxon>
        <taxon>Bacillati</taxon>
        <taxon>Actinomycetota</taxon>
        <taxon>Actinomycetes</taxon>
        <taxon>Kitasatosporales</taxon>
        <taxon>Streptomycetaceae</taxon>
        <taxon>Streptomyces</taxon>
    </lineage>
</organism>
<reference evidence="2" key="1">
    <citation type="journal article" date="2014" name="Int. J. Syst. Evol. Microbiol.">
        <title>Complete genome sequence of Corynebacterium casei LMG S-19264T (=DSM 44701T), isolated from a smear-ripened cheese.</title>
        <authorList>
            <consortium name="US DOE Joint Genome Institute (JGI-PGF)"/>
            <person name="Walter F."/>
            <person name="Albersmeier A."/>
            <person name="Kalinowski J."/>
            <person name="Ruckert C."/>
        </authorList>
    </citation>
    <scope>NUCLEOTIDE SEQUENCE</scope>
    <source>
        <strain evidence="2">JCM 5069</strain>
    </source>
</reference>
<evidence type="ECO:0008006" key="4">
    <source>
        <dbReference type="Google" id="ProtNLM"/>
    </source>
</evidence>
<evidence type="ECO:0000313" key="3">
    <source>
        <dbReference type="Proteomes" id="UP000603708"/>
    </source>
</evidence>
<feature type="chain" id="PRO_5037472366" description="DUF3887 domain-containing protein" evidence="1">
    <location>
        <begin position="32"/>
        <end position="159"/>
    </location>
</feature>
<keyword evidence="3" id="KW-1185">Reference proteome</keyword>
<evidence type="ECO:0000313" key="2">
    <source>
        <dbReference type="EMBL" id="GHH73861.1"/>
    </source>
</evidence>
<gene>
    <name evidence="2" type="ORF">GCM10018793_13510</name>
</gene>
<proteinExistence type="predicted"/>
<accession>A0A919FXZ0</accession>
<dbReference type="AlphaFoldDB" id="A0A919FXZ0"/>
<dbReference type="EMBL" id="BNCD01000003">
    <property type="protein sequence ID" value="GHH73861.1"/>
    <property type="molecule type" value="Genomic_DNA"/>
</dbReference>
<dbReference type="Proteomes" id="UP000603708">
    <property type="component" value="Unassembled WGS sequence"/>
</dbReference>
<dbReference type="Gene3D" id="3.10.450.50">
    <property type="match status" value="1"/>
</dbReference>
<keyword evidence="1" id="KW-0732">Signal</keyword>
<reference evidence="2" key="2">
    <citation type="submission" date="2020-09" db="EMBL/GenBank/DDBJ databases">
        <authorList>
            <person name="Sun Q."/>
            <person name="Ohkuma M."/>
        </authorList>
    </citation>
    <scope>NUCLEOTIDE SEQUENCE</scope>
    <source>
        <strain evidence="2">JCM 5069</strain>
    </source>
</reference>
<sequence length="159" mass="16565">MFSNRIIRRAALTVAVTAAVLPLAAAGPALAAGSSAHHAPAGVAAAHSTTLGAVQRVDTFYNAYIDAVRVDDFATADKLRAEYLSSAAQADVESWEEANHANGILHAQDVPDGATAVYEETAAGTVYLHVDLKWGSDTSTVLVRYSNVDQVITGISDPS</sequence>